<dbReference type="FunFam" id="1.10.8.10:FF:000053">
    <property type="entry name" value="Ubiquitin-associated and SH3 domain-containing, A"/>
    <property type="match status" value="1"/>
</dbReference>
<dbReference type="STRING" id="51511.ENSCSAVP00000017081"/>
<evidence type="ECO:0000256" key="1">
    <source>
        <dbReference type="ARBA" id="ARBA00004123"/>
    </source>
</evidence>
<reference evidence="11" key="1">
    <citation type="submission" date="2003-08" db="EMBL/GenBank/DDBJ databases">
        <authorList>
            <person name="Birren B."/>
            <person name="Nusbaum C."/>
            <person name="Abebe A."/>
            <person name="Abouelleil A."/>
            <person name="Adekoya E."/>
            <person name="Ait-zahra M."/>
            <person name="Allen N."/>
            <person name="Allen T."/>
            <person name="An P."/>
            <person name="Anderson M."/>
            <person name="Anderson S."/>
            <person name="Arachchi H."/>
            <person name="Armbruster J."/>
            <person name="Bachantsang P."/>
            <person name="Baldwin J."/>
            <person name="Barry A."/>
            <person name="Bayul T."/>
            <person name="Blitshsteyn B."/>
            <person name="Bloom T."/>
            <person name="Blye J."/>
            <person name="Boguslavskiy L."/>
            <person name="Borowsky M."/>
            <person name="Boukhgalter B."/>
            <person name="Brunache A."/>
            <person name="Butler J."/>
            <person name="Calixte N."/>
            <person name="Calvo S."/>
            <person name="Camarata J."/>
            <person name="Campo K."/>
            <person name="Chang J."/>
            <person name="Cheshatsang Y."/>
            <person name="Citroen M."/>
            <person name="Collymore A."/>
            <person name="Considine T."/>
            <person name="Cook A."/>
            <person name="Cooke P."/>
            <person name="Corum B."/>
            <person name="Cuomo C."/>
            <person name="David R."/>
            <person name="Dawoe T."/>
            <person name="Degray S."/>
            <person name="Dodge S."/>
            <person name="Dooley K."/>
            <person name="Dorje P."/>
            <person name="Dorjee K."/>
            <person name="Dorris L."/>
            <person name="Duffey N."/>
            <person name="Dupes A."/>
            <person name="Elkins T."/>
            <person name="Engels R."/>
            <person name="Erickson J."/>
            <person name="Farina A."/>
            <person name="Faro S."/>
            <person name="Ferreira P."/>
            <person name="Fischer H."/>
            <person name="Fitzgerald M."/>
            <person name="Foley K."/>
            <person name="Gage D."/>
            <person name="Galagan J."/>
            <person name="Gearin G."/>
            <person name="Gnerre S."/>
            <person name="Gnirke A."/>
            <person name="Goyette A."/>
            <person name="Graham J."/>
            <person name="Grandbois E."/>
            <person name="Gyaltsen K."/>
            <person name="Hafez N."/>
            <person name="Hagopian D."/>
            <person name="Hagos B."/>
            <person name="Hall J."/>
            <person name="Hatcher B."/>
            <person name="Heller A."/>
            <person name="Higgins H."/>
            <person name="Honan T."/>
            <person name="Horn A."/>
            <person name="Houde N."/>
            <person name="Hughes L."/>
            <person name="Hulme W."/>
            <person name="Husby E."/>
            <person name="Iliev I."/>
            <person name="Jaffe D."/>
            <person name="Jones C."/>
            <person name="Kamal M."/>
            <person name="Kamat A."/>
            <person name="Kamvysselis M."/>
            <person name="Karlsson E."/>
            <person name="Kells C."/>
            <person name="Kieu A."/>
            <person name="Kisner P."/>
            <person name="Kodira C."/>
            <person name="Kulbokas E."/>
            <person name="Labutti K."/>
            <person name="Lama D."/>
            <person name="Landers T."/>
            <person name="Leger J."/>
            <person name="Levine S."/>
            <person name="Lewis D."/>
            <person name="Lewis T."/>
            <person name="Lindblad-toh K."/>
            <person name="Liu X."/>
            <person name="Lokyitsang T."/>
            <person name="Lokyitsang Y."/>
            <person name="Lucien O."/>
            <person name="Lui A."/>
            <person name="Ma L.J."/>
            <person name="Mabbitt R."/>
            <person name="Macdonald J."/>
            <person name="Maclean C."/>
            <person name="Major J."/>
            <person name="Manning J."/>
            <person name="Marabella R."/>
            <person name="Maru K."/>
            <person name="Matthews C."/>
            <person name="Mauceli E."/>
            <person name="Mccarthy M."/>
            <person name="Mcdonough S."/>
            <person name="Mcghee T."/>
            <person name="Meldrim J."/>
            <person name="Meneus L."/>
            <person name="Mesirov J."/>
            <person name="Mihalev A."/>
            <person name="Mihova T."/>
            <person name="Mikkelsen T."/>
            <person name="Mlenga V."/>
            <person name="Moru K."/>
            <person name="Mozes J."/>
            <person name="Mulrain L."/>
            <person name="Munson G."/>
            <person name="Naylor J."/>
            <person name="Newes C."/>
            <person name="Nguyen C."/>
            <person name="Nguyen N."/>
            <person name="Nguyen T."/>
            <person name="Nicol R."/>
            <person name="Nielsen C."/>
            <person name="Nizzari M."/>
            <person name="Norbu C."/>
            <person name="Norbu N."/>
            <person name="O'donnell P."/>
            <person name="Okoawo O."/>
            <person name="O'leary S."/>
            <person name="Omotosho B."/>
            <person name="O'neill K."/>
            <person name="Osman S."/>
            <person name="Parker S."/>
            <person name="Perrin D."/>
            <person name="Phunkhang P."/>
            <person name="Piqani B."/>
            <person name="Purcell S."/>
            <person name="Rachupka T."/>
            <person name="Ramasamy U."/>
            <person name="Rameau R."/>
            <person name="Ray V."/>
            <person name="Raymond C."/>
            <person name="Retta R."/>
            <person name="Richardson S."/>
            <person name="Rise C."/>
            <person name="Rodriguez J."/>
            <person name="Rogers J."/>
            <person name="Rogov P."/>
            <person name="Rutman M."/>
            <person name="Schupbach R."/>
            <person name="Seaman C."/>
            <person name="Settipalli S."/>
            <person name="Sharpe T."/>
            <person name="Sheridan J."/>
            <person name="Sherpa N."/>
            <person name="Shi J."/>
            <person name="Smirnov S."/>
            <person name="Smith C."/>
            <person name="Sougnez C."/>
            <person name="Spencer B."/>
            <person name="Stalker J."/>
            <person name="Stange-thomann N."/>
            <person name="Stavropoulos S."/>
            <person name="Stetson K."/>
            <person name="Stone C."/>
            <person name="Stone S."/>
            <person name="Stubbs M."/>
            <person name="Talamas J."/>
            <person name="Tchuinga P."/>
            <person name="Tenzing P."/>
            <person name="Tesfaye S."/>
            <person name="Theodore J."/>
            <person name="Thoulutsang Y."/>
            <person name="Topham K."/>
            <person name="Towey S."/>
            <person name="Tsamla T."/>
            <person name="Tsomo N."/>
            <person name="Vallee D."/>
            <person name="Vassiliev H."/>
            <person name="Venkataraman V."/>
            <person name="Vinson J."/>
            <person name="Vo A."/>
            <person name="Wade C."/>
            <person name="Wang S."/>
            <person name="Wangchuk T."/>
            <person name="Wangdi T."/>
            <person name="Whittaker C."/>
            <person name="Wilkinson J."/>
            <person name="Wu Y."/>
            <person name="Wyman D."/>
            <person name="Yadav S."/>
            <person name="Yang S."/>
            <person name="Yang X."/>
            <person name="Yeager S."/>
            <person name="Yee E."/>
            <person name="Young G."/>
            <person name="Zainoun J."/>
            <person name="Zembeck L."/>
            <person name="Zimmer A."/>
            <person name="Zody M."/>
            <person name="Lander E."/>
        </authorList>
    </citation>
    <scope>NUCLEOTIDE SEQUENCE [LARGE SCALE GENOMIC DNA]</scope>
</reference>
<dbReference type="GeneTree" id="ENSGT00940000167071"/>
<name>H2ZHL5_CIOSA</name>
<dbReference type="SUPFAM" id="SSF50044">
    <property type="entry name" value="SH3-domain"/>
    <property type="match status" value="1"/>
</dbReference>
<comment type="subcellular location">
    <subcellularLocation>
        <location evidence="2">Cytoplasm</location>
    </subcellularLocation>
    <subcellularLocation>
        <location evidence="1">Nucleus</location>
    </subcellularLocation>
</comment>
<feature type="region of interest" description="Disordered" evidence="7">
    <location>
        <begin position="357"/>
        <end position="391"/>
    </location>
</feature>
<dbReference type="InterPro" id="IPR009060">
    <property type="entry name" value="UBA-like_sf"/>
</dbReference>
<evidence type="ECO:0000256" key="5">
    <source>
        <dbReference type="ARBA" id="ARBA00023242"/>
    </source>
</evidence>
<keyword evidence="5" id="KW-0539">Nucleus</keyword>
<dbReference type="GO" id="GO:0005634">
    <property type="term" value="C:nucleus"/>
    <property type="evidence" value="ECO:0007669"/>
    <property type="project" value="UniProtKB-SubCell"/>
</dbReference>
<dbReference type="Gene3D" id="3.90.1140.10">
    <property type="entry name" value="Cyclic phosphodiesterase"/>
    <property type="match status" value="1"/>
</dbReference>
<dbReference type="InterPro" id="IPR015940">
    <property type="entry name" value="UBA"/>
</dbReference>
<keyword evidence="3 6" id="KW-0728">SH3 domain</keyword>
<dbReference type="Gene3D" id="2.30.30.40">
    <property type="entry name" value="SH3 Domains"/>
    <property type="match status" value="1"/>
</dbReference>
<evidence type="ECO:0000313" key="11">
    <source>
        <dbReference type="Proteomes" id="UP000007875"/>
    </source>
</evidence>
<keyword evidence="11" id="KW-1185">Reference proteome</keyword>
<protein>
    <recommendedName>
        <fullName evidence="12">UBA domain-containing protein</fullName>
    </recommendedName>
</protein>
<dbReference type="OMA" id="ILERRHY"/>
<dbReference type="CDD" id="cd14301">
    <property type="entry name" value="UBA_UBS3B"/>
    <property type="match status" value="1"/>
</dbReference>
<dbReference type="FunCoup" id="H2ZHL5">
    <property type="interactions" value="10"/>
</dbReference>
<dbReference type="Proteomes" id="UP000007875">
    <property type="component" value="Unassembled WGS sequence"/>
</dbReference>
<evidence type="ECO:0000256" key="7">
    <source>
        <dbReference type="SAM" id="MobiDB-lite"/>
    </source>
</evidence>
<proteinExistence type="predicted"/>
<reference evidence="10" key="3">
    <citation type="submission" date="2025-09" db="UniProtKB">
        <authorList>
            <consortium name="Ensembl"/>
        </authorList>
    </citation>
    <scope>IDENTIFICATION</scope>
</reference>
<dbReference type="CDD" id="cd11791">
    <property type="entry name" value="SH3_UBASH3"/>
    <property type="match status" value="1"/>
</dbReference>
<organism evidence="10 11">
    <name type="scientific">Ciona savignyi</name>
    <name type="common">Pacific transparent sea squirt</name>
    <dbReference type="NCBI Taxonomy" id="51511"/>
    <lineage>
        <taxon>Eukaryota</taxon>
        <taxon>Metazoa</taxon>
        <taxon>Chordata</taxon>
        <taxon>Tunicata</taxon>
        <taxon>Ascidiacea</taxon>
        <taxon>Phlebobranchia</taxon>
        <taxon>Cionidae</taxon>
        <taxon>Ciona</taxon>
    </lineage>
</organism>
<dbReference type="Pfam" id="PF22562">
    <property type="entry name" value="UBA_7"/>
    <property type="match status" value="1"/>
</dbReference>
<dbReference type="Pfam" id="PF14604">
    <property type="entry name" value="SH3_9"/>
    <property type="match status" value="1"/>
</dbReference>
<dbReference type="SUPFAM" id="SSF55144">
    <property type="entry name" value="LigT-like"/>
    <property type="match status" value="1"/>
</dbReference>
<dbReference type="eggNOG" id="KOG3734">
    <property type="taxonomic scope" value="Eukaryota"/>
</dbReference>
<accession>H2ZHL5</accession>
<dbReference type="InParanoid" id="H2ZHL5"/>
<evidence type="ECO:0000256" key="4">
    <source>
        <dbReference type="ARBA" id="ARBA00022490"/>
    </source>
</evidence>
<evidence type="ECO:0008006" key="12">
    <source>
        <dbReference type="Google" id="ProtNLM"/>
    </source>
</evidence>
<evidence type="ECO:0000259" key="8">
    <source>
        <dbReference type="PROSITE" id="PS50002"/>
    </source>
</evidence>
<dbReference type="SUPFAM" id="SSF46934">
    <property type="entry name" value="UBA-like"/>
    <property type="match status" value="1"/>
</dbReference>
<dbReference type="FunFam" id="2.30.30.40:FF:000052">
    <property type="entry name" value="Ubiquitin-associated and SH3 domain-containing protein B"/>
    <property type="match status" value="1"/>
</dbReference>
<reference evidence="10" key="2">
    <citation type="submission" date="2025-08" db="UniProtKB">
        <authorList>
            <consortium name="Ensembl"/>
        </authorList>
    </citation>
    <scope>IDENTIFICATION</scope>
</reference>
<sequence length="391" mass="43626">MADSQGLFLQQNAADTLLRNTSSLQVLLNMGFPKDRALKALSATGDSGVQVACDWIFAHVKDPTLDQVTPREYILYACPTGPFGSQLEEFWQQSLASCGRNGVHNSFPHITLCSFFKCKDENVSRLVRSVTNACQRMCSKGCPSKFSVEYFSTQNYVGLFLEDSAAQFLRDLAEQFAEEANKLADTKVESHINKQLHITLAYKFPTNQFEKLEVLAKKLDLNKSSAWEVRLYSKDPKFGDCETLRVLYPYSPTSETHLQLINGDCIFVGPEDVASKSSFEGWFYGTSWMTGCSGFFPANHTEKSTDTDTWTIHKNFVLTSKGSSNADGCKLTRRYSRGADEFHTSGYASSHSLLQKDIAEVPEVDEPTHQPLPDTRDYNKPAALPSNSTTT</sequence>
<keyword evidence="4" id="KW-0963">Cytoplasm</keyword>
<evidence type="ECO:0000256" key="6">
    <source>
        <dbReference type="PROSITE-ProRule" id="PRU00192"/>
    </source>
</evidence>
<dbReference type="GO" id="GO:0005737">
    <property type="term" value="C:cytoplasm"/>
    <property type="evidence" value="ECO:0007669"/>
    <property type="project" value="UniProtKB-SubCell"/>
</dbReference>
<evidence type="ECO:0000259" key="9">
    <source>
        <dbReference type="PROSITE" id="PS50030"/>
    </source>
</evidence>
<evidence type="ECO:0000313" key="10">
    <source>
        <dbReference type="Ensembl" id="ENSCSAVP00000017081.1"/>
    </source>
</evidence>
<evidence type="ECO:0000256" key="3">
    <source>
        <dbReference type="ARBA" id="ARBA00022443"/>
    </source>
</evidence>
<dbReference type="HOGENOM" id="CLU_059485_0_0_1"/>
<dbReference type="Gene3D" id="1.10.8.10">
    <property type="entry name" value="DNA helicase RuvA subunit, C-terminal domain"/>
    <property type="match status" value="1"/>
</dbReference>
<dbReference type="InterPro" id="IPR009097">
    <property type="entry name" value="Cyclic_Pdiesterase"/>
</dbReference>
<feature type="domain" description="SH3" evidence="8">
    <location>
        <begin position="239"/>
        <end position="306"/>
    </location>
</feature>
<dbReference type="PROSITE" id="PS50030">
    <property type="entry name" value="UBA"/>
    <property type="match status" value="1"/>
</dbReference>
<evidence type="ECO:0000256" key="2">
    <source>
        <dbReference type="ARBA" id="ARBA00004496"/>
    </source>
</evidence>
<dbReference type="InterPro" id="IPR001452">
    <property type="entry name" value="SH3_domain"/>
</dbReference>
<dbReference type="AlphaFoldDB" id="H2ZHL5"/>
<dbReference type="InterPro" id="IPR036028">
    <property type="entry name" value="SH3-like_dom_sf"/>
</dbReference>
<feature type="domain" description="UBA" evidence="9">
    <location>
        <begin position="18"/>
        <end position="59"/>
    </location>
</feature>
<dbReference type="PROSITE" id="PS50002">
    <property type="entry name" value="SH3"/>
    <property type="match status" value="1"/>
</dbReference>
<dbReference type="Ensembl" id="ENSCSAVT00000017264.1">
    <property type="protein sequence ID" value="ENSCSAVP00000017081.1"/>
    <property type="gene ID" value="ENSCSAVG00000010042.1"/>
</dbReference>